<protein>
    <submittedName>
        <fullName evidence="1">Uncharacterized protein</fullName>
    </submittedName>
</protein>
<sequence>FVEYSVLNKRKLETKKNAFEYSMSGAFNQVMSSAIGYGIEEMEKYILFLKKKVAFLEKIEYKSNEVEFLRVRLNERVKELIEFFIFHKALYEEMFKIQNDKKKNISKPEDLSDFQIKKSLREIERDIIEFIINCPLFRFGKMKGAHYPIIAYFFTRKRLTQEKLKELTGFSAGMVSEGLNYMLQEGYINLDKVKGILRALRSYNRTYLNLHTSQNA</sequence>
<organism evidence="1">
    <name type="scientific">marine sediment metagenome</name>
    <dbReference type="NCBI Taxonomy" id="412755"/>
    <lineage>
        <taxon>unclassified sequences</taxon>
        <taxon>metagenomes</taxon>
        <taxon>ecological metagenomes</taxon>
    </lineage>
</organism>
<name>X1T794_9ZZZZ</name>
<reference evidence="1" key="1">
    <citation type="journal article" date="2014" name="Front. Microbiol.">
        <title>High frequency of phylogenetically diverse reductive dehalogenase-homologous genes in deep subseafloor sedimentary metagenomes.</title>
        <authorList>
            <person name="Kawai M."/>
            <person name="Futagami T."/>
            <person name="Toyoda A."/>
            <person name="Takaki Y."/>
            <person name="Nishi S."/>
            <person name="Hori S."/>
            <person name="Arai W."/>
            <person name="Tsubouchi T."/>
            <person name="Morono Y."/>
            <person name="Uchiyama I."/>
            <person name="Ito T."/>
            <person name="Fujiyama A."/>
            <person name="Inagaki F."/>
            <person name="Takami H."/>
        </authorList>
    </citation>
    <scope>NUCLEOTIDE SEQUENCE</scope>
    <source>
        <strain evidence="1">Expedition CK06-06</strain>
    </source>
</reference>
<dbReference type="AlphaFoldDB" id="X1T794"/>
<proteinExistence type="predicted"/>
<gene>
    <name evidence="1" type="ORF">S12H4_16079</name>
</gene>
<comment type="caution">
    <text evidence="1">The sequence shown here is derived from an EMBL/GenBank/DDBJ whole genome shotgun (WGS) entry which is preliminary data.</text>
</comment>
<feature type="non-terminal residue" evidence="1">
    <location>
        <position position="1"/>
    </location>
</feature>
<dbReference type="EMBL" id="BARW01007759">
    <property type="protein sequence ID" value="GAI75869.1"/>
    <property type="molecule type" value="Genomic_DNA"/>
</dbReference>
<evidence type="ECO:0000313" key="1">
    <source>
        <dbReference type="EMBL" id="GAI75869.1"/>
    </source>
</evidence>
<accession>X1T794</accession>